<feature type="region of interest" description="Disordered" evidence="1">
    <location>
        <begin position="304"/>
        <end position="339"/>
    </location>
</feature>
<dbReference type="OrthoDB" id="336240at2759"/>
<feature type="compositionally biased region" description="Low complexity" evidence="1">
    <location>
        <begin position="312"/>
        <end position="338"/>
    </location>
</feature>
<comment type="caution">
    <text evidence="2">The sequence shown here is derived from an EMBL/GenBank/DDBJ whole genome shotgun (WGS) entry which is preliminary data.</text>
</comment>
<dbReference type="Proteomes" id="UP000193719">
    <property type="component" value="Unassembled WGS sequence"/>
</dbReference>
<dbReference type="STRING" id="1754191.A0A1Y1V400"/>
<feature type="region of interest" description="Disordered" evidence="1">
    <location>
        <begin position="750"/>
        <end position="803"/>
    </location>
</feature>
<sequence length="997" mass="115549">MLTAKESVNTFKNLNKNSSEAIPEDTTNNEVIGTYSDNNQNVYSSNNEPISSMIKLSNFTKQINYNDLLFTFNQFKLASQGIHIPICYDNQSKLFNIGHCYNIVFVEFVDEEEASKAYNNKILRNKLRFFYGDDLNVEYVHRNELIQLLLPTYFCRYSESLQQNIDYESLIPDNENVLFIEYNEMETLTNICQSPDLYLNFKSEERPYNFVISLCKHYPWCKSNKNNNNKIFNFYKNILLILNQHIEEKKFSNKLNKVLLAKMVKVGVECPGFTNTQKRAIIKKYDNVDNYKEIMIKKDPTDLSKKKLSDQTNTTTTPVNTMDETSNNNINNDSCGNNQTEDECKNNEFNFTKNSFNQENGLAIELSADTEVTDNEEDNNNNNNNNNNSNELNADKLETNNENCQNFSDPRGNQILDLINKNLSNYPGYGFAIQPIPPPTVNEYYNMYRNYDGYNYYGYGNYDYNNNYSREKTENNMKYENDINDNHNNNNNNSNSKTNNNNNKFNPKSTPLYKKDKLDVNDLNNKFKSNEKGNRSKVKNYPDVPIQLARSMVNKTPDCNELFREYCGILENWYRQRLSREIETRVEQKLKDMKYNRTHSDKIISLLENLQMDSLFDTEEDIETKLFKLVAEILRLQVGIERTYNDYKSNSVDNFKNQICKLTENISNIYQIMNIEKSQKELVNLSNQLNTINKFVKYPSARDKYSDSNTNAENFQNILLNAFNCNGNSINDSNIRKFCAKRMYNSNSNDNASVSSYTSSNNNDKDRKGRNSFNMNHHHHNNKRSPFSNNSNNNSNNNINRNFMSRDNSIDLFKNNKNLTKVLMENLSYNSQNQNQNNYYSAKNTKIRSNTNGSNIVKNQDKMNQKLGRQTSFGNMVKNNSHLNKNFSACSSNDTIIQDNTQLLYNSNDTLINNEEISNTSNDNTVLSHCESIESCTSKETYVNCQEKIDTSTTTTSSSKTTTNSNHKEPVVESSTNNMIKGIVINNIETNEVTNDN</sequence>
<evidence type="ECO:0000313" key="3">
    <source>
        <dbReference type="Proteomes" id="UP000193719"/>
    </source>
</evidence>
<keyword evidence="3" id="KW-1185">Reference proteome</keyword>
<evidence type="ECO:0000313" key="2">
    <source>
        <dbReference type="EMBL" id="ORX46693.1"/>
    </source>
</evidence>
<feature type="compositionally biased region" description="Low complexity" evidence="1">
    <location>
        <begin position="486"/>
        <end position="506"/>
    </location>
</feature>
<organism evidence="2 3">
    <name type="scientific">Piromyces finnis</name>
    <dbReference type="NCBI Taxonomy" id="1754191"/>
    <lineage>
        <taxon>Eukaryota</taxon>
        <taxon>Fungi</taxon>
        <taxon>Fungi incertae sedis</taxon>
        <taxon>Chytridiomycota</taxon>
        <taxon>Chytridiomycota incertae sedis</taxon>
        <taxon>Neocallimastigomycetes</taxon>
        <taxon>Neocallimastigales</taxon>
        <taxon>Neocallimastigaceae</taxon>
        <taxon>Piromyces</taxon>
    </lineage>
</organism>
<name>A0A1Y1V400_9FUNG</name>
<dbReference type="EMBL" id="MCFH01000034">
    <property type="protein sequence ID" value="ORX46693.1"/>
    <property type="molecule type" value="Genomic_DNA"/>
</dbReference>
<accession>A0A1Y1V400</accession>
<proteinExistence type="predicted"/>
<dbReference type="GO" id="GO:0003676">
    <property type="term" value="F:nucleic acid binding"/>
    <property type="evidence" value="ECO:0007669"/>
    <property type="project" value="InterPro"/>
</dbReference>
<feature type="region of interest" description="Disordered" evidence="1">
    <location>
        <begin position="479"/>
        <end position="514"/>
    </location>
</feature>
<feature type="compositionally biased region" description="Low complexity" evidence="1">
    <location>
        <begin position="380"/>
        <end position="392"/>
    </location>
</feature>
<feature type="region of interest" description="Disordered" evidence="1">
    <location>
        <begin position="373"/>
        <end position="394"/>
    </location>
</feature>
<feature type="region of interest" description="Disordered" evidence="1">
    <location>
        <begin position="950"/>
        <end position="973"/>
    </location>
</feature>
<evidence type="ECO:0000256" key="1">
    <source>
        <dbReference type="SAM" id="MobiDB-lite"/>
    </source>
</evidence>
<dbReference type="AlphaFoldDB" id="A0A1Y1V400"/>
<dbReference type="SUPFAM" id="SSF54928">
    <property type="entry name" value="RNA-binding domain, RBD"/>
    <property type="match status" value="1"/>
</dbReference>
<protein>
    <submittedName>
        <fullName evidence="2">Uncharacterized protein</fullName>
    </submittedName>
</protein>
<reference evidence="2 3" key="1">
    <citation type="submission" date="2016-08" db="EMBL/GenBank/DDBJ databases">
        <title>Genomes of anaerobic fungi encode conserved fungal cellulosomes for biomass hydrolysis.</title>
        <authorList>
            <consortium name="DOE Joint Genome Institute"/>
            <person name="Haitjema C.H."/>
            <person name="Gilmore S.P."/>
            <person name="Henske J.K."/>
            <person name="Solomon K.V."/>
            <person name="De Groot R."/>
            <person name="Kuo A."/>
            <person name="Mondo S.J."/>
            <person name="Salamov A.A."/>
            <person name="Labutti K."/>
            <person name="Zhao Z."/>
            <person name="Chiniquy J."/>
            <person name="Barry K."/>
            <person name="Brewer H.M."/>
            <person name="Purvine S.O."/>
            <person name="Wright A.T."/>
            <person name="Boxma B."/>
            <person name="Van Alen T."/>
            <person name="Hackstein J.H."/>
            <person name="Baker S.E."/>
            <person name="Grigoriev I.V."/>
            <person name="O'Malley M.A."/>
        </authorList>
    </citation>
    <scope>NUCLEOTIDE SEQUENCE [LARGE SCALE GENOMIC DNA]</scope>
    <source>
        <strain evidence="3">finn</strain>
    </source>
</reference>
<reference evidence="2 3" key="2">
    <citation type="submission" date="2016-08" db="EMBL/GenBank/DDBJ databases">
        <title>Pervasive Adenine N6-methylation of Active Genes in Fungi.</title>
        <authorList>
            <consortium name="DOE Joint Genome Institute"/>
            <person name="Mondo S.J."/>
            <person name="Dannebaum R.O."/>
            <person name="Kuo R.C."/>
            <person name="Labutti K."/>
            <person name="Haridas S."/>
            <person name="Kuo A."/>
            <person name="Salamov A."/>
            <person name="Ahrendt S.R."/>
            <person name="Lipzen A."/>
            <person name="Sullivan W."/>
            <person name="Andreopoulos W.B."/>
            <person name="Clum A."/>
            <person name="Lindquist E."/>
            <person name="Daum C."/>
            <person name="Ramamoorthy G.K."/>
            <person name="Gryganskyi A."/>
            <person name="Culley D."/>
            <person name="Magnuson J.K."/>
            <person name="James T.Y."/>
            <person name="O'Malley M.A."/>
            <person name="Stajich J.E."/>
            <person name="Spatafora J.W."/>
            <person name="Visel A."/>
            <person name="Grigoriev I.V."/>
        </authorList>
    </citation>
    <scope>NUCLEOTIDE SEQUENCE [LARGE SCALE GENOMIC DNA]</scope>
    <source>
        <strain evidence="3">finn</strain>
    </source>
</reference>
<gene>
    <name evidence="2" type="ORF">BCR36DRAFT_356825</name>
</gene>
<feature type="compositionally biased region" description="Low complexity" evidence="1">
    <location>
        <begin position="951"/>
        <end position="965"/>
    </location>
</feature>
<feature type="compositionally biased region" description="Low complexity" evidence="1">
    <location>
        <begin position="784"/>
        <end position="803"/>
    </location>
</feature>
<dbReference type="InterPro" id="IPR035979">
    <property type="entry name" value="RBD_domain_sf"/>
</dbReference>